<evidence type="ECO:0000256" key="11">
    <source>
        <dbReference type="PROSITE-ProRule" id="PRU01360"/>
    </source>
</evidence>
<dbReference type="PROSITE" id="PS52016">
    <property type="entry name" value="TONB_DEPENDENT_REC_3"/>
    <property type="match status" value="1"/>
</dbReference>
<reference evidence="16 17" key="1">
    <citation type="journal article" date="2015" name="Genome Announc.">
        <title>Complete Genome Sequence of Polypropylene Glycol- and Polyethylene Glycol-Degrading Sphingopyxis macrogoltabida Strain EY-1.</title>
        <authorList>
            <person name="Ohtsubo Y."/>
            <person name="Nagata Y."/>
            <person name="Numata M."/>
            <person name="Tsuchikane K."/>
            <person name="Hosoyama A."/>
            <person name="Yamazoe A."/>
            <person name="Tsuda M."/>
            <person name="Fujita N."/>
            <person name="Kawai F."/>
        </authorList>
    </citation>
    <scope>NUCLEOTIDE SEQUENCE [LARGE SCALE GENOMIC DNA]</scope>
    <source>
        <strain evidence="16 17">EY-1</strain>
    </source>
</reference>
<dbReference type="KEGG" id="smag:AN936_15380"/>
<evidence type="ECO:0000313" key="16">
    <source>
        <dbReference type="EMBL" id="ALH81684.1"/>
    </source>
</evidence>
<dbReference type="Gene3D" id="2.40.170.20">
    <property type="entry name" value="TonB-dependent receptor, beta-barrel domain"/>
    <property type="match status" value="1"/>
</dbReference>
<gene>
    <name evidence="16" type="ORF">AN936_15380</name>
</gene>
<evidence type="ECO:0000256" key="10">
    <source>
        <dbReference type="ARBA" id="ARBA00023237"/>
    </source>
</evidence>
<comment type="similarity">
    <text evidence="11 12">Belongs to the TonB-dependent receptor family.</text>
</comment>
<organism evidence="16 17">
    <name type="scientific">Sphingopyxis macrogoltabida</name>
    <name type="common">Sphingomonas macrogoltabidus</name>
    <dbReference type="NCBI Taxonomy" id="33050"/>
    <lineage>
        <taxon>Bacteria</taxon>
        <taxon>Pseudomonadati</taxon>
        <taxon>Pseudomonadota</taxon>
        <taxon>Alphaproteobacteria</taxon>
        <taxon>Sphingomonadales</taxon>
        <taxon>Sphingomonadaceae</taxon>
        <taxon>Sphingopyxis</taxon>
    </lineage>
</organism>
<evidence type="ECO:0000256" key="8">
    <source>
        <dbReference type="ARBA" id="ARBA00023077"/>
    </source>
</evidence>
<dbReference type="SUPFAM" id="SSF56935">
    <property type="entry name" value="Porins"/>
    <property type="match status" value="1"/>
</dbReference>
<dbReference type="Pfam" id="PF00593">
    <property type="entry name" value="TonB_dep_Rec_b-barrel"/>
    <property type="match status" value="1"/>
</dbReference>
<evidence type="ECO:0000256" key="2">
    <source>
        <dbReference type="ARBA" id="ARBA00022448"/>
    </source>
</evidence>
<protein>
    <submittedName>
        <fullName evidence="16">TonB-dependent receptor</fullName>
    </submittedName>
</protein>
<proteinExistence type="inferred from homology"/>
<keyword evidence="6" id="KW-0408">Iron</keyword>
<dbReference type="GO" id="GO:0006826">
    <property type="term" value="P:iron ion transport"/>
    <property type="evidence" value="ECO:0007669"/>
    <property type="project" value="UniProtKB-KW"/>
</dbReference>
<keyword evidence="2 11" id="KW-0813">Transport</keyword>
<dbReference type="AlphaFoldDB" id="A0A0N9V201"/>
<feature type="domain" description="TonB-dependent receptor plug" evidence="15">
    <location>
        <begin position="74"/>
        <end position="181"/>
    </location>
</feature>
<dbReference type="Pfam" id="PF07715">
    <property type="entry name" value="Plug"/>
    <property type="match status" value="1"/>
</dbReference>
<dbReference type="InterPro" id="IPR012910">
    <property type="entry name" value="Plug_dom"/>
</dbReference>
<dbReference type="EMBL" id="CP012700">
    <property type="protein sequence ID" value="ALH81684.1"/>
    <property type="molecule type" value="Genomic_DNA"/>
</dbReference>
<evidence type="ECO:0000313" key="17">
    <source>
        <dbReference type="Proteomes" id="UP000058074"/>
    </source>
</evidence>
<name>A0A0N9V201_SPHMC</name>
<keyword evidence="7" id="KW-0406">Ion transport</keyword>
<evidence type="ECO:0000256" key="12">
    <source>
        <dbReference type="RuleBase" id="RU003357"/>
    </source>
</evidence>
<comment type="subcellular location">
    <subcellularLocation>
        <location evidence="1 11">Cell outer membrane</location>
        <topology evidence="1 11">Multi-pass membrane protein</topology>
    </subcellularLocation>
</comment>
<feature type="chain" id="PRO_5006039226" evidence="13">
    <location>
        <begin position="41"/>
        <end position="825"/>
    </location>
</feature>
<evidence type="ECO:0000256" key="7">
    <source>
        <dbReference type="ARBA" id="ARBA00023065"/>
    </source>
</evidence>
<dbReference type="GO" id="GO:0009279">
    <property type="term" value="C:cell outer membrane"/>
    <property type="evidence" value="ECO:0007669"/>
    <property type="project" value="UniProtKB-SubCell"/>
</dbReference>
<keyword evidence="3 11" id="KW-1134">Transmembrane beta strand</keyword>
<keyword evidence="16" id="KW-0675">Receptor</keyword>
<dbReference type="PATRIC" id="fig|33050.5.peg.3190"/>
<keyword evidence="9 11" id="KW-0472">Membrane</keyword>
<dbReference type="PANTHER" id="PTHR32552:SF81">
    <property type="entry name" value="TONB-DEPENDENT OUTER MEMBRANE RECEPTOR"/>
    <property type="match status" value="1"/>
</dbReference>
<keyword evidence="4" id="KW-0410">Iron transport</keyword>
<accession>A0A0N9V201</accession>
<evidence type="ECO:0000256" key="1">
    <source>
        <dbReference type="ARBA" id="ARBA00004571"/>
    </source>
</evidence>
<evidence type="ECO:0000259" key="15">
    <source>
        <dbReference type="Pfam" id="PF07715"/>
    </source>
</evidence>
<evidence type="ECO:0000256" key="3">
    <source>
        <dbReference type="ARBA" id="ARBA00022452"/>
    </source>
</evidence>
<dbReference type="InterPro" id="IPR000531">
    <property type="entry name" value="Beta-barrel_TonB"/>
</dbReference>
<dbReference type="InterPro" id="IPR039426">
    <property type="entry name" value="TonB-dep_rcpt-like"/>
</dbReference>
<evidence type="ECO:0000256" key="9">
    <source>
        <dbReference type="ARBA" id="ARBA00023136"/>
    </source>
</evidence>
<evidence type="ECO:0000256" key="6">
    <source>
        <dbReference type="ARBA" id="ARBA00023004"/>
    </source>
</evidence>
<keyword evidence="8 12" id="KW-0798">TonB box</keyword>
<feature type="signal peptide" evidence="13">
    <location>
        <begin position="1"/>
        <end position="40"/>
    </location>
</feature>
<keyword evidence="10 11" id="KW-0998">Cell outer membrane</keyword>
<evidence type="ECO:0000256" key="5">
    <source>
        <dbReference type="ARBA" id="ARBA00022692"/>
    </source>
</evidence>
<dbReference type="InterPro" id="IPR036942">
    <property type="entry name" value="Beta-barrel_TonB_sf"/>
</dbReference>
<keyword evidence="5 11" id="KW-0812">Transmembrane</keyword>
<keyword evidence="13" id="KW-0732">Signal</keyword>
<sequence>MMASSWEETVMDRTFSRPAIRYACLASVIALAAVAAPASAQDDPAAQAPADEATTGSMADSEIIVTARRRDERLIDAPVAITALGGAALDNYAVTEFNDIAQLVPTMVAGKAASGSSASIFLRGVGSTALSAGFDQSVSFVVDGMPMSRGREIGLSQYDVQRVEVLKGPQALFFGKNATAGLISVTTNNPRDVFEAGLKLGYGFEAKEKYGEGYISGPLAEGLRARLAFRISDSEGAFTNTAGETYIDPFGLERHRNSKNRGYGRTYSSRATIEWDATDNLTFQVKTGYTDQKDGGPTDIIERICGGGRTVPFAANGIPPSPNADCVINGRSDSSTIPVEVAELDYRYAGDGRMYSRLKSGFGILTATLTSDVFDVTSITSYYRFKQTDLNNVSGEAYPATFSQLADYRQTSEELRFQSKWDGPVNVLFGLFASSNKFIFNTDAYIFPLPAVAAGTTYVTFKRDNGFKGSSMSAFGEVTANLSDAIELAAGARYSYESRDSFQQSLAANPAFGAAFPGGLRLDDRYRESDVSPQVTLRYKPSRDLTFYAAYKEGFKSGGFNISQTLTPAATVAAGEFGAERARGGEVGARAILMGGALSLNATAYYYDYLDLQVQNFDPVTIGQVVANAGTLRVKGIEGDFNWRSGGFSLRGAAAYNNATYKDYVGQCYGGQTIAQGCNLLAPAPGAAFTSQDYDGLTPPKAPRFAGRLGASYEVELSGSGLRLEASGDMSYSSKYNFSDTLRPDAIQPSFTKFDASLRLKGPEDRWTLALIGRNLSNKYVVTGGSEIPFTGGTGTGTAGPGVLSDLSAFVDNPREFYIEASVKF</sequence>
<evidence type="ECO:0000256" key="4">
    <source>
        <dbReference type="ARBA" id="ARBA00022496"/>
    </source>
</evidence>
<dbReference type="Proteomes" id="UP000058074">
    <property type="component" value="Chromosome"/>
</dbReference>
<evidence type="ECO:0000259" key="14">
    <source>
        <dbReference type="Pfam" id="PF00593"/>
    </source>
</evidence>
<dbReference type="PANTHER" id="PTHR32552">
    <property type="entry name" value="FERRICHROME IRON RECEPTOR-RELATED"/>
    <property type="match status" value="1"/>
</dbReference>
<feature type="domain" description="TonB-dependent receptor-like beta-barrel" evidence="14">
    <location>
        <begin position="355"/>
        <end position="776"/>
    </location>
</feature>
<evidence type="ECO:0000256" key="13">
    <source>
        <dbReference type="SAM" id="SignalP"/>
    </source>
</evidence>